<evidence type="ECO:0000313" key="2">
    <source>
        <dbReference type="EMBL" id="QSQ13569.1"/>
    </source>
</evidence>
<feature type="chain" id="PRO_5046995393" description="Lipoprotein" evidence="1">
    <location>
        <begin position="24"/>
        <end position="198"/>
    </location>
</feature>
<name>A0ABX7N596_9BACT</name>
<proteinExistence type="predicted"/>
<evidence type="ECO:0000313" key="3">
    <source>
        <dbReference type="Proteomes" id="UP000663090"/>
    </source>
</evidence>
<protein>
    <recommendedName>
        <fullName evidence="4">Lipoprotein</fullName>
    </recommendedName>
</protein>
<gene>
    <name evidence="2" type="ORF">JY572_35385</name>
</gene>
<organism evidence="2 3">
    <name type="scientific">Myxococcus landrumensis</name>
    <dbReference type="NCBI Taxonomy" id="2813577"/>
    <lineage>
        <taxon>Bacteria</taxon>
        <taxon>Pseudomonadati</taxon>
        <taxon>Myxococcota</taxon>
        <taxon>Myxococcia</taxon>
        <taxon>Myxococcales</taxon>
        <taxon>Cystobacterineae</taxon>
        <taxon>Myxococcaceae</taxon>
        <taxon>Myxococcus</taxon>
    </lineage>
</organism>
<evidence type="ECO:0000256" key="1">
    <source>
        <dbReference type="SAM" id="SignalP"/>
    </source>
</evidence>
<reference evidence="2 3" key="1">
    <citation type="submission" date="2021-02" db="EMBL/GenBank/DDBJ databases">
        <title>De Novo genome assembly of isolated myxobacteria.</title>
        <authorList>
            <person name="Stevens D.C."/>
        </authorList>
    </citation>
    <scope>NUCLEOTIDE SEQUENCE [LARGE SCALE GENOMIC DNA]</scope>
    <source>
        <strain evidence="2 3">SCHIC003</strain>
    </source>
</reference>
<evidence type="ECO:0008006" key="4">
    <source>
        <dbReference type="Google" id="ProtNLM"/>
    </source>
</evidence>
<sequence>MHPRTILLAATLGLMACARNVPASTASPVSPPPRSVRLVVDTPPQETATFDKVRDDIEVDTEEGERTPRVVTFGETPVLRRDGQRAQLYGDATGKRGFSVDNFMLLEVLDAQNTVKRRAVVGFTDSVHMGKELVDNVGRRAFSFEPGEIDITELLPESDPFRIRVTILDSWGVGRVSDVYLVLSAESPRAVEDDLRGN</sequence>
<keyword evidence="1" id="KW-0732">Signal</keyword>
<keyword evidence="3" id="KW-1185">Reference proteome</keyword>
<dbReference type="Proteomes" id="UP000663090">
    <property type="component" value="Chromosome"/>
</dbReference>
<feature type="signal peptide" evidence="1">
    <location>
        <begin position="1"/>
        <end position="23"/>
    </location>
</feature>
<dbReference type="PROSITE" id="PS51257">
    <property type="entry name" value="PROKAR_LIPOPROTEIN"/>
    <property type="match status" value="1"/>
</dbReference>
<accession>A0ABX7N596</accession>
<dbReference type="EMBL" id="CP071091">
    <property type="protein sequence ID" value="QSQ13569.1"/>
    <property type="molecule type" value="Genomic_DNA"/>
</dbReference>
<dbReference type="RefSeq" id="WP_206715379.1">
    <property type="nucleotide sequence ID" value="NZ_CP071091.1"/>
</dbReference>